<protein>
    <recommendedName>
        <fullName evidence="14">Zinc metalloprotease</fullName>
    </recommendedName>
</protein>
<dbReference type="GO" id="GO:0005886">
    <property type="term" value="C:plasma membrane"/>
    <property type="evidence" value="ECO:0007669"/>
    <property type="project" value="UniProtKB-SubCell"/>
</dbReference>
<evidence type="ECO:0000256" key="2">
    <source>
        <dbReference type="ARBA" id="ARBA00007931"/>
    </source>
</evidence>
<evidence type="ECO:0000256" key="6">
    <source>
        <dbReference type="ARBA" id="ARBA00022723"/>
    </source>
</evidence>
<keyword evidence="20" id="KW-1185">Reference proteome</keyword>
<dbReference type="EMBL" id="FNFC01000005">
    <property type="protein sequence ID" value="SDJ57529.1"/>
    <property type="molecule type" value="Genomic_DNA"/>
</dbReference>
<feature type="binding site" evidence="16">
    <location>
        <position position="79"/>
    </location>
    <ligand>
        <name>Zn(2+)</name>
        <dbReference type="ChEBI" id="CHEBI:29105"/>
        <note>catalytic</note>
    </ligand>
</feature>
<feature type="domain" description="CBS" evidence="18">
    <location>
        <begin position="318"/>
        <end position="379"/>
    </location>
</feature>
<keyword evidence="9 14" id="KW-0862">Zinc</keyword>
<feature type="transmembrane region" description="Helical" evidence="14">
    <location>
        <begin position="90"/>
        <end position="108"/>
    </location>
</feature>
<feature type="transmembrane region" description="Helical" evidence="14">
    <location>
        <begin position="154"/>
        <end position="173"/>
    </location>
</feature>
<dbReference type="GO" id="GO:0006508">
    <property type="term" value="P:proteolysis"/>
    <property type="evidence" value="ECO:0007669"/>
    <property type="project" value="UniProtKB-KW"/>
</dbReference>
<evidence type="ECO:0000256" key="16">
    <source>
        <dbReference type="PIRSR" id="PIRSR006404-2"/>
    </source>
</evidence>
<feature type="binding site" evidence="16">
    <location>
        <position position="83"/>
    </location>
    <ligand>
        <name>Zn(2+)</name>
        <dbReference type="ChEBI" id="CHEBI:29105"/>
        <note>catalytic</note>
    </ligand>
</feature>
<evidence type="ECO:0000256" key="4">
    <source>
        <dbReference type="ARBA" id="ARBA00022670"/>
    </source>
</evidence>
<dbReference type="CDD" id="cd04801">
    <property type="entry name" value="CBS_pair_peptidase_M50"/>
    <property type="match status" value="1"/>
</dbReference>
<dbReference type="RefSeq" id="WP_092701006.1">
    <property type="nucleotide sequence ID" value="NZ_FNFC01000005.1"/>
</dbReference>
<dbReference type="GO" id="GO:0046872">
    <property type="term" value="F:metal ion binding"/>
    <property type="evidence" value="ECO:0007669"/>
    <property type="project" value="UniProtKB-UniRule"/>
</dbReference>
<dbReference type="SMART" id="SM00116">
    <property type="entry name" value="CBS"/>
    <property type="match status" value="2"/>
</dbReference>
<keyword evidence="3 14" id="KW-1003">Cell membrane</keyword>
<keyword evidence="6 14" id="KW-0479">Metal-binding</keyword>
<dbReference type="OrthoDB" id="12044at2157"/>
<accession>A0A1G8UUY1</accession>
<feature type="transmembrane region" description="Helical" evidence="14">
    <location>
        <begin position="204"/>
        <end position="232"/>
    </location>
</feature>
<evidence type="ECO:0000256" key="8">
    <source>
        <dbReference type="ARBA" id="ARBA00022801"/>
    </source>
</evidence>
<feature type="transmembrane region" description="Helical" evidence="14">
    <location>
        <begin position="59"/>
        <end position="78"/>
    </location>
</feature>
<keyword evidence="8 14" id="KW-0378">Hydrolase</keyword>
<keyword evidence="5 14" id="KW-0812">Transmembrane</keyword>
<feature type="transmembrane region" description="Helical" evidence="14">
    <location>
        <begin position="20"/>
        <end position="39"/>
    </location>
</feature>
<evidence type="ECO:0000313" key="20">
    <source>
        <dbReference type="Proteomes" id="UP000198856"/>
    </source>
</evidence>
<dbReference type="PROSITE" id="PS51371">
    <property type="entry name" value="CBS"/>
    <property type="match status" value="2"/>
</dbReference>
<organism evidence="19 20">
    <name type="scientific">Halovenus aranensis</name>
    <dbReference type="NCBI Taxonomy" id="890420"/>
    <lineage>
        <taxon>Archaea</taxon>
        <taxon>Methanobacteriati</taxon>
        <taxon>Methanobacteriota</taxon>
        <taxon>Stenosarchaea group</taxon>
        <taxon>Halobacteria</taxon>
        <taxon>Halobacteriales</taxon>
        <taxon>Haloarculaceae</taxon>
        <taxon>Halovenus</taxon>
    </lineage>
</organism>
<dbReference type="Pfam" id="PF00571">
    <property type="entry name" value="CBS"/>
    <property type="match status" value="2"/>
</dbReference>
<evidence type="ECO:0000256" key="1">
    <source>
        <dbReference type="ARBA" id="ARBA00004651"/>
    </source>
</evidence>
<name>A0A1G8UUY1_9EURY</name>
<dbReference type="Gene3D" id="3.10.580.10">
    <property type="entry name" value="CBS-domain"/>
    <property type="match status" value="2"/>
</dbReference>
<dbReference type="InterPro" id="IPR000644">
    <property type="entry name" value="CBS_dom"/>
</dbReference>
<keyword evidence="7" id="KW-0677">Repeat</keyword>
<comment type="subcellular location">
    <subcellularLocation>
        <location evidence="1 14">Cell membrane</location>
        <topology evidence="1 14">Multi-pass membrane protein</topology>
    </subcellularLocation>
</comment>
<keyword evidence="12 17" id="KW-0129">CBS domain</keyword>
<feature type="domain" description="CBS" evidence="18">
    <location>
        <begin position="254"/>
        <end position="311"/>
    </location>
</feature>
<evidence type="ECO:0000256" key="15">
    <source>
        <dbReference type="PIRSR" id="PIRSR006404-1"/>
    </source>
</evidence>
<evidence type="ECO:0000256" key="5">
    <source>
        <dbReference type="ARBA" id="ARBA00022692"/>
    </source>
</evidence>
<evidence type="ECO:0000256" key="11">
    <source>
        <dbReference type="ARBA" id="ARBA00023049"/>
    </source>
</evidence>
<keyword evidence="13 14" id="KW-0472">Membrane</keyword>
<keyword evidence="11 14" id="KW-0482">Metalloprotease</keyword>
<evidence type="ECO:0000256" key="7">
    <source>
        <dbReference type="ARBA" id="ARBA00022737"/>
    </source>
</evidence>
<dbReference type="InterPro" id="IPR046342">
    <property type="entry name" value="CBS_dom_sf"/>
</dbReference>
<evidence type="ECO:0000256" key="14">
    <source>
        <dbReference type="PIRNR" id="PIRNR006404"/>
    </source>
</evidence>
<feature type="active site" evidence="15">
    <location>
        <position position="80"/>
    </location>
</feature>
<dbReference type="STRING" id="890420.SAMN05216226_105135"/>
<evidence type="ECO:0000313" key="19">
    <source>
        <dbReference type="EMBL" id="SDJ57529.1"/>
    </source>
</evidence>
<dbReference type="InterPro" id="IPR008915">
    <property type="entry name" value="Peptidase_M50"/>
</dbReference>
<gene>
    <name evidence="19" type="ORF">SAMN05216226_105135</name>
</gene>
<evidence type="ECO:0000256" key="13">
    <source>
        <dbReference type="ARBA" id="ARBA00023136"/>
    </source>
</evidence>
<keyword evidence="4 14" id="KW-0645">Protease</keyword>
<evidence type="ECO:0000259" key="18">
    <source>
        <dbReference type="PROSITE" id="PS51371"/>
    </source>
</evidence>
<dbReference type="AlphaFoldDB" id="A0A1G8UUY1"/>
<dbReference type="SUPFAM" id="SSF54631">
    <property type="entry name" value="CBS-domain pair"/>
    <property type="match status" value="1"/>
</dbReference>
<keyword evidence="10 14" id="KW-1133">Transmembrane helix</keyword>
<reference evidence="19 20" key="1">
    <citation type="submission" date="2016-10" db="EMBL/GenBank/DDBJ databases">
        <authorList>
            <person name="de Groot N.N."/>
        </authorList>
    </citation>
    <scope>NUCLEOTIDE SEQUENCE [LARGE SCALE GENOMIC DNA]</scope>
    <source>
        <strain evidence="19 20">IBRC-M10015</strain>
    </source>
</reference>
<dbReference type="Proteomes" id="UP000198856">
    <property type="component" value="Unassembled WGS sequence"/>
</dbReference>
<comment type="similarity">
    <text evidence="2 14">Belongs to the peptidase M50B family.</text>
</comment>
<dbReference type="PANTHER" id="PTHR39188">
    <property type="entry name" value="MEMBRANE-ASSOCIATED ZINC METALLOPROTEASE M50B"/>
    <property type="match status" value="1"/>
</dbReference>
<sequence length="397" mass="42896">MRGIQVGSAFGIPVRLHWSFLLILPVFAFIIGLDIAMLAEVLNDVLGAGLDPAALEGEVLPWALGLAAALGLFTGVLLHEFGHSLVAMRYGYDIDSITLWLLGGLASFTEMPENWRQEFWIAVAGPIVSVGVGLVCYAGFLLTPVAIAPVRFVLGYLALLNVVLAVFNMLPAFPMDGGRVLRALLARNRPHARATQLAAEVGKVFAFLLGAVGLLSLNIVLILLAFFIYIAASGEAQQTVMKATFEGVTVRDVMTTRVDLHVVNPETTVATLIERMFRERHTGYPVVENGAVVGMVTLDDARDVRPEEREAFLVDDVMSTDIVTISPGADAMETLQTLREHDIGRLPVVTEDGDLVGLVSRTDLMTAFDVLQSGGGVDSIFRSPPGRDDAVTNRRSW</sequence>
<comment type="cofactor">
    <cofactor evidence="14 16">
        <name>Zn(2+)</name>
        <dbReference type="ChEBI" id="CHEBI:29105"/>
    </cofactor>
    <text evidence="14 16">Binds 1 zinc ion per subunit.</text>
</comment>
<evidence type="ECO:0000256" key="9">
    <source>
        <dbReference type="ARBA" id="ARBA00022833"/>
    </source>
</evidence>
<evidence type="ECO:0000256" key="10">
    <source>
        <dbReference type="ARBA" id="ARBA00022989"/>
    </source>
</evidence>
<dbReference type="InterPro" id="IPR016483">
    <property type="entry name" value="UCP006404_Pept_M50_CBS"/>
</dbReference>
<proteinExistence type="inferred from homology"/>
<dbReference type="PIRSF" id="PIRSF006404">
    <property type="entry name" value="UCP006404_Pept_M50_CBS"/>
    <property type="match status" value="1"/>
</dbReference>
<evidence type="ECO:0000256" key="17">
    <source>
        <dbReference type="PROSITE-ProRule" id="PRU00703"/>
    </source>
</evidence>
<feature type="transmembrane region" description="Helical" evidence="14">
    <location>
        <begin position="120"/>
        <end position="142"/>
    </location>
</feature>
<dbReference type="GO" id="GO:0008237">
    <property type="term" value="F:metallopeptidase activity"/>
    <property type="evidence" value="ECO:0007669"/>
    <property type="project" value="UniProtKB-UniRule"/>
</dbReference>
<evidence type="ECO:0000256" key="3">
    <source>
        <dbReference type="ARBA" id="ARBA00022475"/>
    </source>
</evidence>
<dbReference type="PANTHER" id="PTHR39188:SF3">
    <property type="entry name" value="STAGE IV SPORULATION PROTEIN FB"/>
    <property type="match status" value="1"/>
</dbReference>
<evidence type="ECO:0000256" key="12">
    <source>
        <dbReference type="ARBA" id="ARBA00023122"/>
    </source>
</evidence>
<dbReference type="CDD" id="cd06164">
    <property type="entry name" value="S2P-M50_SpoIVFB_CBS"/>
    <property type="match status" value="1"/>
</dbReference>
<dbReference type="Pfam" id="PF02163">
    <property type="entry name" value="Peptidase_M50"/>
    <property type="match status" value="2"/>
</dbReference>
<feature type="binding site" evidence="16">
    <location>
        <position position="176"/>
    </location>
    <ligand>
        <name>Zn(2+)</name>
        <dbReference type="ChEBI" id="CHEBI:29105"/>
        <note>catalytic</note>
    </ligand>
</feature>